<dbReference type="PRINTS" id="PR00320">
    <property type="entry name" value="GPROTEINBRPT"/>
</dbReference>
<gene>
    <name evidence="5" type="ORF">RDB_LOCUS172843</name>
</gene>
<dbReference type="GO" id="GO:1990234">
    <property type="term" value="C:transferase complex"/>
    <property type="evidence" value="ECO:0007669"/>
    <property type="project" value="UniProtKB-ARBA"/>
</dbReference>
<feature type="repeat" description="WD" evidence="3">
    <location>
        <begin position="374"/>
        <end position="415"/>
    </location>
</feature>
<dbReference type="Gene3D" id="2.130.10.10">
    <property type="entry name" value="YVTN repeat-like/Quinoprotein amine dehydrogenase"/>
    <property type="match status" value="5"/>
</dbReference>
<dbReference type="AlphaFoldDB" id="A0A8H3GWQ6"/>
<keyword evidence="2" id="KW-0677">Repeat</keyword>
<comment type="caution">
    <text evidence="5">The sequence shown here is derived from an EMBL/GenBank/DDBJ whole genome shotgun (WGS) entry which is preliminary data.</text>
</comment>
<feature type="repeat" description="WD" evidence="3">
    <location>
        <begin position="458"/>
        <end position="492"/>
    </location>
</feature>
<evidence type="ECO:0000313" key="5">
    <source>
        <dbReference type="EMBL" id="CAE6469379.1"/>
    </source>
</evidence>
<evidence type="ECO:0000256" key="3">
    <source>
        <dbReference type="PROSITE-ProRule" id="PRU00221"/>
    </source>
</evidence>
<proteinExistence type="predicted"/>
<dbReference type="CDD" id="cd00200">
    <property type="entry name" value="WD40"/>
    <property type="match status" value="2"/>
</dbReference>
<accession>A0A8H3GWQ6</accession>
<evidence type="ECO:0000256" key="2">
    <source>
        <dbReference type="ARBA" id="ARBA00022737"/>
    </source>
</evidence>
<feature type="repeat" description="WD" evidence="3">
    <location>
        <begin position="210"/>
        <end position="244"/>
    </location>
</feature>
<dbReference type="EMBL" id="CAJMWW010000380">
    <property type="protein sequence ID" value="CAE6469379.1"/>
    <property type="molecule type" value="Genomic_DNA"/>
</dbReference>
<dbReference type="PROSITE" id="PS50082">
    <property type="entry name" value="WD_REPEATS_2"/>
    <property type="match status" value="12"/>
</dbReference>
<dbReference type="PANTHER" id="PTHR22847">
    <property type="entry name" value="WD40 REPEAT PROTEIN"/>
    <property type="match status" value="1"/>
</dbReference>
<feature type="repeat" description="WD" evidence="3">
    <location>
        <begin position="765"/>
        <end position="797"/>
    </location>
</feature>
<dbReference type="PANTHER" id="PTHR22847:SF637">
    <property type="entry name" value="WD REPEAT DOMAIN 5B"/>
    <property type="match status" value="1"/>
</dbReference>
<feature type="repeat" description="WD" evidence="3">
    <location>
        <begin position="417"/>
        <end position="452"/>
    </location>
</feature>
<organism evidence="5 6">
    <name type="scientific">Rhizoctonia solani</name>
    <dbReference type="NCBI Taxonomy" id="456999"/>
    <lineage>
        <taxon>Eukaryota</taxon>
        <taxon>Fungi</taxon>
        <taxon>Dikarya</taxon>
        <taxon>Basidiomycota</taxon>
        <taxon>Agaricomycotina</taxon>
        <taxon>Agaricomycetes</taxon>
        <taxon>Cantharellales</taxon>
        <taxon>Ceratobasidiaceae</taxon>
        <taxon>Rhizoctonia</taxon>
    </lineage>
</organism>
<feature type="repeat" description="WD" evidence="3">
    <location>
        <begin position="637"/>
        <end position="678"/>
    </location>
</feature>
<feature type="repeat" description="WD" evidence="3">
    <location>
        <begin position="680"/>
        <end position="721"/>
    </location>
</feature>
<dbReference type="Proteomes" id="UP000663841">
    <property type="component" value="Unassembled WGS sequence"/>
</dbReference>
<dbReference type="InterPro" id="IPR020472">
    <property type="entry name" value="WD40_PAC1"/>
</dbReference>
<evidence type="ECO:0000256" key="4">
    <source>
        <dbReference type="SAM" id="MobiDB-lite"/>
    </source>
</evidence>
<dbReference type="InterPro" id="IPR001680">
    <property type="entry name" value="WD40_rpt"/>
</dbReference>
<dbReference type="InterPro" id="IPR011047">
    <property type="entry name" value="Quinoprotein_ADH-like_sf"/>
</dbReference>
<feature type="repeat" description="WD" evidence="3">
    <location>
        <begin position="546"/>
        <end position="587"/>
    </location>
</feature>
<feature type="repeat" description="WD" evidence="3">
    <location>
        <begin position="504"/>
        <end position="545"/>
    </location>
</feature>
<reference evidence="5" key="1">
    <citation type="submission" date="2021-01" db="EMBL/GenBank/DDBJ databases">
        <authorList>
            <person name="Kaushik A."/>
        </authorList>
    </citation>
    <scope>NUCLEOTIDE SEQUENCE</scope>
    <source>
        <strain evidence="5">AG3-T5</strain>
    </source>
</reference>
<dbReference type="SUPFAM" id="SSF50978">
    <property type="entry name" value="WD40 repeat-like"/>
    <property type="match status" value="1"/>
</dbReference>
<protein>
    <submittedName>
        <fullName evidence="5">Uncharacterized protein</fullName>
    </submittedName>
</protein>
<feature type="repeat" description="WD" evidence="3">
    <location>
        <begin position="289"/>
        <end position="321"/>
    </location>
</feature>
<feature type="repeat" description="WD" evidence="3">
    <location>
        <begin position="723"/>
        <end position="764"/>
    </location>
</feature>
<feature type="region of interest" description="Disordered" evidence="4">
    <location>
        <begin position="804"/>
        <end position="826"/>
    </location>
</feature>
<dbReference type="SMART" id="SM00320">
    <property type="entry name" value="WD40"/>
    <property type="match status" value="13"/>
</dbReference>
<dbReference type="InterPro" id="IPR015943">
    <property type="entry name" value="WD40/YVTN_repeat-like_dom_sf"/>
</dbReference>
<name>A0A8H3GWQ6_9AGAM</name>
<evidence type="ECO:0000256" key="1">
    <source>
        <dbReference type="ARBA" id="ARBA00022574"/>
    </source>
</evidence>
<dbReference type="InterPro" id="IPR019775">
    <property type="entry name" value="WD40_repeat_CS"/>
</dbReference>
<dbReference type="PROSITE" id="PS50294">
    <property type="entry name" value="WD_REPEATS_REGION"/>
    <property type="match status" value="10"/>
</dbReference>
<dbReference type="SUPFAM" id="SSF50998">
    <property type="entry name" value="Quinoprotein alcohol dehydrogenase-like"/>
    <property type="match status" value="1"/>
</dbReference>
<dbReference type="InterPro" id="IPR036322">
    <property type="entry name" value="WD40_repeat_dom_sf"/>
</dbReference>
<feature type="repeat" description="WD" evidence="3">
    <location>
        <begin position="246"/>
        <end position="287"/>
    </location>
</feature>
<dbReference type="PROSITE" id="PS00678">
    <property type="entry name" value="WD_REPEATS_1"/>
    <property type="match status" value="3"/>
</dbReference>
<sequence length="898" mass="99742">MLDPRRSGQFTCNVELHHGRLADLCLRRIGRNIPQFNICNLESSYQFDEDVAQIDEKVKQMIPMDLLYASQYWAMHLCLGRKTDERAGELYEFLSKRLLLWMEVLNLTKRIERSTGLVEQAIFWLQELEGFESTIELAQDAQRFTMVFATSPISQSTPHLYVSTLTSWPDYQPVARHYSRQAINLVQIKGLEGTERQLGLLSLIPVGFSVACVVYSPKGRFFAAGTYEHNILIWDVATCRMTIDPINAHSGPVQAIAISPDGTRICSGSHDKTLYIWDPQNGQLVAGPLTGHTSWVMSASYSPDGQWLASGSWDGTVRIWSTGNWKMHGDPLEGDDGPVNSVIFSPNGSILAAASKLLIHLWDPFSGQTIGEPLNGHTSHINTLVFLPDGKHLISGSDDCTICIWDVHNGQLAFGPFREHIDRVSALAVSSDGHSFVSAAEDNTIRAWNTRTWQSRVLFKNTGIINSVTFSPDGSRLVSGSMDGNVRIWEVQEFSDDQVANHQMEGHNDWIRTVAFSPCSTYLISGSDDMTVCIWDSQSRRLKCSPLKHDHRVLKVGISADSGRIFSVSEDRIIHVWDEQTGELEYTIGPIETDGAYDSEYQEFWPAAFLFDAKRVVCGSRSGRIYMQDGNEPSFSFTGHNDQVSSITFSPDGKSFASGSANGVIMIWDASTGDRLFDPFTGHYRSINSVVFSPDGTQVASGSDDKTIRLWSSVTGTPVGKPFKGHTRRVHCVAFSPNGSQLVSGSDDRILHVWDVTSGQSIALYEGHTNKVLAVAFSPDGTQIVSGSADTTSRLWNAPAQGISSPCHVEREGSTKRSTNTPMDNPTLDWKLDKDGWVRDTQDRLLLWVPPDLRSVLLRPQNTGLISRQGCIELDFSNARIGEKWETCYKPFSPAPEN</sequence>
<evidence type="ECO:0000313" key="6">
    <source>
        <dbReference type="Proteomes" id="UP000663841"/>
    </source>
</evidence>
<dbReference type="Pfam" id="PF00400">
    <property type="entry name" value="WD40"/>
    <property type="match status" value="13"/>
</dbReference>
<keyword evidence="1 3" id="KW-0853">WD repeat</keyword>